<organism evidence="17 18">
    <name type="scientific">Plutella xylostella</name>
    <name type="common">Diamondback moth</name>
    <name type="synonym">Plutella maculipennis</name>
    <dbReference type="NCBI Taxonomy" id="51655"/>
    <lineage>
        <taxon>Eukaryota</taxon>
        <taxon>Metazoa</taxon>
        <taxon>Ecdysozoa</taxon>
        <taxon>Arthropoda</taxon>
        <taxon>Hexapoda</taxon>
        <taxon>Insecta</taxon>
        <taxon>Pterygota</taxon>
        <taxon>Neoptera</taxon>
        <taxon>Endopterygota</taxon>
        <taxon>Lepidoptera</taxon>
        <taxon>Glossata</taxon>
        <taxon>Ditrysia</taxon>
        <taxon>Yponomeutoidea</taxon>
        <taxon>Plutellidae</taxon>
        <taxon>Plutella</taxon>
    </lineage>
</organism>
<dbReference type="AlphaFoldDB" id="A0A8S4DEG0"/>
<evidence type="ECO:0000313" key="18">
    <source>
        <dbReference type="Proteomes" id="UP000653454"/>
    </source>
</evidence>
<evidence type="ECO:0000313" key="17">
    <source>
        <dbReference type="EMBL" id="CAG9096846.1"/>
    </source>
</evidence>
<keyword evidence="5" id="KW-0547">Nucleotide-binding</keyword>
<dbReference type="GO" id="GO:0005886">
    <property type="term" value="C:plasma membrane"/>
    <property type="evidence" value="ECO:0007669"/>
    <property type="project" value="TreeGrafter"/>
</dbReference>
<evidence type="ECO:0000256" key="5">
    <source>
        <dbReference type="ARBA" id="ARBA00022741"/>
    </source>
</evidence>
<feature type="domain" description="Protein kinase" evidence="15">
    <location>
        <begin position="1"/>
        <end position="212"/>
    </location>
</feature>
<accession>A0A8S4DEG0</accession>
<dbReference type="GO" id="GO:0017046">
    <property type="term" value="F:peptide hormone binding"/>
    <property type="evidence" value="ECO:0007669"/>
    <property type="project" value="TreeGrafter"/>
</dbReference>
<feature type="region of interest" description="Disordered" evidence="14">
    <location>
        <begin position="745"/>
        <end position="771"/>
    </location>
</feature>
<feature type="domain" description="Guanylate cyclase" evidence="16">
    <location>
        <begin position="468"/>
        <end position="516"/>
    </location>
</feature>
<dbReference type="Pfam" id="PF00211">
    <property type="entry name" value="Guanylate_cyc"/>
    <property type="match status" value="2"/>
</dbReference>
<dbReference type="InterPro" id="IPR000719">
    <property type="entry name" value="Prot_kinase_dom"/>
</dbReference>
<evidence type="ECO:0000256" key="13">
    <source>
        <dbReference type="SAM" id="Coils"/>
    </source>
</evidence>
<dbReference type="GO" id="GO:0005524">
    <property type="term" value="F:ATP binding"/>
    <property type="evidence" value="ECO:0007669"/>
    <property type="project" value="InterPro"/>
</dbReference>
<keyword evidence="6" id="KW-1133">Transmembrane helix</keyword>
<dbReference type="GO" id="GO:0016941">
    <property type="term" value="F:natriuretic peptide receptor activity"/>
    <property type="evidence" value="ECO:0007669"/>
    <property type="project" value="TreeGrafter"/>
</dbReference>
<keyword evidence="4" id="KW-0812">Transmembrane</keyword>
<comment type="subcellular location">
    <subcellularLocation>
        <location evidence="2">Membrane</location>
        <topology evidence="2">Single-pass membrane protein</topology>
    </subcellularLocation>
</comment>
<keyword evidence="9 11" id="KW-0456">Lyase</keyword>
<feature type="domain" description="Guanylate cyclase" evidence="16">
    <location>
        <begin position="319"/>
        <end position="438"/>
    </location>
</feature>
<dbReference type="GO" id="GO:0035556">
    <property type="term" value="P:intracellular signal transduction"/>
    <property type="evidence" value="ECO:0007669"/>
    <property type="project" value="InterPro"/>
</dbReference>
<reference evidence="17" key="1">
    <citation type="submission" date="2020-11" db="EMBL/GenBank/DDBJ databases">
        <authorList>
            <person name="Whiteford S."/>
        </authorList>
    </citation>
    <scope>NUCLEOTIDE SEQUENCE</scope>
</reference>
<evidence type="ECO:0000256" key="9">
    <source>
        <dbReference type="ARBA" id="ARBA00023239"/>
    </source>
</evidence>
<dbReference type="InterPro" id="IPR029787">
    <property type="entry name" value="Nucleotide_cyclase"/>
</dbReference>
<dbReference type="PANTHER" id="PTHR11920:SF335">
    <property type="entry name" value="GUANYLATE CYCLASE"/>
    <property type="match status" value="1"/>
</dbReference>
<evidence type="ECO:0000259" key="15">
    <source>
        <dbReference type="PROSITE" id="PS50011"/>
    </source>
</evidence>
<evidence type="ECO:0000256" key="4">
    <source>
        <dbReference type="ARBA" id="ARBA00022692"/>
    </source>
</evidence>
<dbReference type="PROSITE" id="PS00452">
    <property type="entry name" value="GUANYLATE_CYCLASE_1"/>
    <property type="match status" value="1"/>
</dbReference>
<protein>
    <recommendedName>
        <fullName evidence="3 12">Guanylate cyclase</fullName>
        <ecNumber evidence="3 12">4.6.1.2</ecNumber>
    </recommendedName>
</protein>
<dbReference type="GO" id="GO:0004672">
    <property type="term" value="F:protein kinase activity"/>
    <property type="evidence" value="ECO:0007669"/>
    <property type="project" value="InterPro"/>
</dbReference>
<dbReference type="InterPro" id="IPR018297">
    <property type="entry name" value="A/G_cyclase_CS"/>
</dbReference>
<dbReference type="PROSITE" id="PS50011">
    <property type="entry name" value="PROTEIN_KINASE_DOM"/>
    <property type="match status" value="1"/>
</dbReference>
<name>A0A8S4DEG0_PLUXY</name>
<keyword evidence="13" id="KW-0175">Coiled coil</keyword>
<dbReference type="PROSITE" id="PS50125">
    <property type="entry name" value="GUANYLATE_CYCLASE_2"/>
    <property type="match status" value="3"/>
</dbReference>
<dbReference type="GO" id="GO:0007168">
    <property type="term" value="P:receptor guanylyl cyclase signaling pathway"/>
    <property type="evidence" value="ECO:0007669"/>
    <property type="project" value="TreeGrafter"/>
</dbReference>
<dbReference type="SUPFAM" id="SSF56112">
    <property type="entry name" value="Protein kinase-like (PK-like)"/>
    <property type="match status" value="1"/>
</dbReference>
<keyword evidence="18" id="KW-1185">Reference proteome</keyword>
<sequence length="909" mass="101318">MKWQETAKIRMKYTSDILENEDIKLDNMFVASLVADIIRGMIFIHESPIQYHGSLRPSNCLVDARWVVKLTDFGLHAFRRGEMPPAEPAQIRSHIDSLVYLAPELLRANGWSNTPSPHQPIYDGSPAADVYAFALVLYELHTRRGPFGADAPATPTLLRQLANPGATPYRPPLEPLSGRFDCVRECCVESWADEPAARPDFKAIRTRLRPLRKGMFDCVRECSVESWADEPAARTDFKAIRTRLRPLRKGMKPNIFDNMIAMMEKYANNLEALVDERTDQLVEEKKKTEALLEEMLPAPVADQLKRGRRVLPESYDSVTIYFSDIVGFTAMSAESTPLQVVDFLNDLYTCFDSILENFDVYKVETIGDAYMVVSGLPIRNGVAHAGEVASMALALLAATRAFRVRHRPEQRLLLRVGLHSATKLTNDVTMNWQTWRGTPSALLDRRCLRESCVLPRTGWRVFGVHGLVSGLPIRNGVAHAGEVASMALALLAATRAFRVRHRPEQRLLLRVGLHSGKKYRWEVASMALALLAATRAFRVRHRPEQRLLLRVGLHSAGLRLSLILCSCDCVESPWSTRREVASMALALLAATRAFRVRHRPEQRLLLRVGLHSAHAGEVASMALALLAATRAFRVRHRPEQRLLLRVGLHSGPVCAGVVGLKMPRYCLFGDTVNTASRFESTGAPLKIHCSSTCKALLDQLGGYILEERGIVSMKGKRDQLTYWLRGEEPKAAAVRAQYRAARRARGVRGAGELPPLPPADRRGQRSSLKNRNWKNQVGGLHRCCSLESPKKLRFAQGNMLESHTDSVLHHRSDEYLMEVIGDGTLKPCVHRGNLLEAPTLRHEHTSASCPIIEHTESSQLFTPAHSSSTIAPEETKPCDIKLVINGCSYDGSDEAGLPLLGEGQSLVLT</sequence>
<dbReference type="Gene3D" id="1.10.510.10">
    <property type="entry name" value="Transferase(Phosphotransferase) domain 1"/>
    <property type="match status" value="1"/>
</dbReference>
<dbReference type="InterPro" id="IPR001054">
    <property type="entry name" value="A/G_cyclase"/>
</dbReference>
<evidence type="ECO:0000256" key="8">
    <source>
        <dbReference type="ARBA" id="ARBA00023180"/>
    </source>
</evidence>
<feature type="coiled-coil region" evidence="13">
    <location>
        <begin position="256"/>
        <end position="287"/>
    </location>
</feature>
<dbReference type="CDD" id="cd07302">
    <property type="entry name" value="CHD"/>
    <property type="match status" value="2"/>
</dbReference>
<evidence type="ECO:0000256" key="12">
    <source>
        <dbReference type="RuleBase" id="RU003431"/>
    </source>
</evidence>
<evidence type="ECO:0000256" key="6">
    <source>
        <dbReference type="ARBA" id="ARBA00022989"/>
    </source>
</evidence>
<dbReference type="Proteomes" id="UP000653454">
    <property type="component" value="Unassembled WGS sequence"/>
</dbReference>
<evidence type="ECO:0000256" key="11">
    <source>
        <dbReference type="RuleBase" id="RU000405"/>
    </source>
</evidence>
<dbReference type="GO" id="GO:0004383">
    <property type="term" value="F:guanylate cyclase activity"/>
    <property type="evidence" value="ECO:0007669"/>
    <property type="project" value="UniProtKB-EC"/>
</dbReference>
<evidence type="ECO:0000256" key="3">
    <source>
        <dbReference type="ARBA" id="ARBA00012202"/>
    </source>
</evidence>
<comment type="caution">
    <text evidence="17">The sequence shown here is derived from an EMBL/GenBank/DDBJ whole genome shotgun (WGS) entry which is preliminary data.</text>
</comment>
<dbReference type="PANTHER" id="PTHR11920">
    <property type="entry name" value="GUANYLYL CYCLASE"/>
    <property type="match status" value="1"/>
</dbReference>
<evidence type="ECO:0000256" key="2">
    <source>
        <dbReference type="ARBA" id="ARBA00004167"/>
    </source>
</evidence>
<evidence type="ECO:0000256" key="10">
    <source>
        <dbReference type="ARBA" id="ARBA00023293"/>
    </source>
</evidence>
<dbReference type="GO" id="GO:0004016">
    <property type="term" value="F:adenylate cyclase activity"/>
    <property type="evidence" value="ECO:0007669"/>
    <property type="project" value="TreeGrafter"/>
</dbReference>
<dbReference type="Pfam" id="PF00069">
    <property type="entry name" value="Pkinase"/>
    <property type="match status" value="1"/>
</dbReference>
<dbReference type="InterPro" id="IPR011009">
    <property type="entry name" value="Kinase-like_dom_sf"/>
</dbReference>
<evidence type="ECO:0000256" key="1">
    <source>
        <dbReference type="ARBA" id="ARBA00001436"/>
    </source>
</evidence>
<dbReference type="SUPFAM" id="SSF55073">
    <property type="entry name" value="Nucleotide cyclase"/>
    <property type="match status" value="3"/>
</dbReference>
<keyword evidence="8" id="KW-0325">Glycoprotein</keyword>
<gene>
    <name evidence="17" type="ORF">PLXY2_LOCUS1781</name>
</gene>
<keyword evidence="7" id="KW-0472">Membrane</keyword>
<dbReference type="Gene3D" id="6.10.250.780">
    <property type="match status" value="1"/>
</dbReference>
<evidence type="ECO:0000259" key="16">
    <source>
        <dbReference type="PROSITE" id="PS50125"/>
    </source>
</evidence>
<feature type="domain" description="Guanylate cyclase" evidence="16">
    <location>
        <begin position="614"/>
        <end position="679"/>
    </location>
</feature>
<proteinExistence type="inferred from homology"/>
<dbReference type="SMART" id="SM00220">
    <property type="entry name" value="S_TKc"/>
    <property type="match status" value="1"/>
</dbReference>
<dbReference type="InterPro" id="IPR050401">
    <property type="entry name" value="Cyclic_nucleotide_synthase"/>
</dbReference>
<evidence type="ECO:0000256" key="7">
    <source>
        <dbReference type="ARBA" id="ARBA00023136"/>
    </source>
</evidence>
<comment type="catalytic activity">
    <reaction evidence="1 12">
        <text>GTP = 3',5'-cyclic GMP + diphosphate</text>
        <dbReference type="Rhea" id="RHEA:13665"/>
        <dbReference type="ChEBI" id="CHEBI:33019"/>
        <dbReference type="ChEBI" id="CHEBI:37565"/>
        <dbReference type="ChEBI" id="CHEBI:57746"/>
        <dbReference type="EC" id="4.6.1.2"/>
    </reaction>
</comment>
<dbReference type="EC" id="4.6.1.2" evidence="3 12"/>
<keyword evidence="10 12" id="KW-0141">cGMP biosynthesis</keyword>
<dbReference type="SMART" id="SM00044">
    <property type="entry name" value="CYCc"/>
    <property type="match status" value="2"/>
</dbReference>
<dbReference type="Gene3D" id="3.30.70.1230">
    <property type="entry name" value="Nucleotide cyclase"/>
    <property type="match status" value="3"/>
</dbReference>
<comment type="similarity">
    <text evidence="11">Belongs to the adenylyl cyclase class-4/guanylyl cyclase family.</text>
</comment>
<dbReference type="EMBL" id="CAJHNJ030000004">
    <property type="protein sequence ID" value="CAG9096846.1"/>
    <property type="molecule type" value="Genomic_DNA"/>
</dbReference>
<evidence type="ECO:0000256" key="14">
    <source>
        <dbReference type="SAM" id="MobiDB-lite"/>
    </source>
</evidence>